<dbReference type="Proteomes" id="UP000324800">
    <property type="component" value="Unassembled WGS sequence"/>
</dbReference>
<name>A0A5J4WW78_9EUKA</name>
<evidence type="ECO:0000313" key="2">
    <source>
        <dbReference type="EMBL" id="KAA6399267.1"/>
    </source>
</evidence>
<feature type="compositionally biased region" description="Pro residues" evidence="1">
    <location>
        <begin position="21"/>
        <end position="31"/>
    </location>
</feature>
<protein>
    <submittedName>
        <fullName evidence="2">Uncharacterized protein</fullName>
    </submittedName>
</protein>
<proteinExistence type="predicted"/>
<feature type="region of interest" description="Disordered" evidence="1">
    <location>
        <begin position="1"/>
        <end position="33"/>
    </location>
</feature>
<comment type="caution">
    <text evidence="2">The sequence shown here is derived from an EMBL/GenBank/DDBJ whole genome shotgun (WGS) entry which is preliminary data.</text>
</comment>
<evidence type="ECO:0000313" key="3">
    <source>
        <dbReference type="Proteomes" id="UP000324800"/>
    </source>
</evidence>
<dbReference type="EMBL" id="SNRW01000786">
    <property type="protein sequence ID" value="KAA6399267.1"/>
    <property type="molecule type" value="Genomic_DNA"/>
</dbReference>
<sequence>MDLIPKKKPPQLDVSGNIIKPSPPHQLPQPPSDEYKDIVYPKLMGVNVVRNILSYRKQLIDLEKSYN</sequence>
<organism evidence="2 3">
    <name type="scientific">Streblomastix strix</name>
    <dbReference type="NCBI Taxonomy" id="222440"/>
    <lineage>
        <taxon>Eukaryota</taxon>
        <taxon>Metamonada</taxon>
        <taxon>Preaxostyla</taxon>
        <taxon>Oxymonadida</taxon>
        <taxon>Streblomastigidae</taxon>
        <taxon>Streblomastix</taxon>
    </lineage>
</organism>
<dbReference type="AlphaFoldDB" id="A0A5J4WW78"/>
<gene>
    <name evidence="2" type="ORF">EZS28_005204</name>
</gene>
<reference evidence="2 3" key="1">
    <citation type="submission" date="2019-03" db="EMBL/GenBank/DDBJ databases">
        <title>Single cell metagenomics reveals metabolic interactions within the superorganism composed of flagellate Streblomastix strix and complex community of Bacteroidetes bacteria on its surface.</title>
        <authorList>
            <person name="Treitli S.C."/>
            <person name="Kolisko M."/>
            <person name="Husnik F."/>
            <person name="Keeling P."/>
            <person name="Hampl V."/>
        </authorList>
    </citation>
    <scope>NUCLEOTIDE SEQUENCE [LARGE SCALE GENOMIC DNA]</scope>
    <source>
        <strain evidence="2">ST1C</strain>
    </source>
</reference>
<accession>A0A5J4WW78</accession>
<evidence type="ECO:0000256" key="1">
    <source>
        <dbReference type="SAM" id="MobiDB-lite"/>
    </source>
</evidence>